<dbReference type="PROSITE" id="PS50088">
    <property type="entry name" value="ANK_REPEAT"/>
    <property type="match status" value="5"/>
</dbReference>
<keyword evidence="5" id="KW-1185">Reference proteome</keyword>
<dbReference type="PROSITE" id="PS50297">
    <property type="entry name" value="ANK_REP_REGION"/>
    <property type="match status" value="2"/>
</dbReference>
<dbReference type="PANTHER" id="PTHR24193:SF122">
    <property type="entry name" value="ANKYRIN REPEAT DOMAIN-CONTAINING PROTEIN 23"/>
    <property type="match status" value="1"/>
</dbReference>
<dbReference type="Gene3D" id="1.25.40.20">
    <property type="entry name" value="Ankyrin repeat-containing domain"/>
    <property type="match status" value="2"/>
</dbReference>
<dbReference type="AlphaFoldDB" id="A0A8J2H9L9"/>
<feature type="repeat" description="ANK" evidence="3">
    <location>
        <begin position="51"/>
        <end position="83"/>
    </location>
</feature>
<keyword evidence="2 3" id="KW-0040">ANK repeat</keyword>
<dbReference type="GO" id="GO:0045944">
    <property type="term" value="P:positive regulation of transcription by RNA polymerase II"/>
    <property type="evidence" value="ECO:0007669"/>
    <property type="project" value="TreeGrafter"/>
</dbReference>
<dbReference type="OrthoDB" id="7691407at2759"/>
<reference evidence="4" key="1">
    <citation type="submission" date="2021-04" db="EMBL/GenBank/DDBJ databases">
        <authorList>
            <person name="Chebbi M.A.C M."/>
        </authorList>
    </citation>
    <scope>NUCLEOTIDE SEQUENCE</scope>
</reference>
<dbReference type="Pfam" id="PF12796">
    <property type="entry name" value="Ank_2"/>
    <property type="match status" value="1"/>
</dbReference>
<gene>
    <name evidence="4" type="ORF">HICCMSTLAB_LOCUS4917</name>
</gene>
<organism evidence="4 5">
    <name type="scientific">Cotesia congregata</name>
    <name type="common">Parasitoid wasp</name>
    <name type="synonym">Apanteles congregatus</name>
    <dbReference type="NCBI Taxonomy" id="51543"/>
    <lineage>
        <taxon>Eukaryota</taxon>
        <taxon>Metazoa</taxon>
        <taxon>Ecdysozoa</taxon>
        <taxon>Arthropoda</taxon>
        <taxon>Hexapoda</taxon>
        <taxon>Insecta</taxon>
        <taxon>Pterygota</taxon>
        <taxon>Neoptera</taxon>
        <taxon>Endopterygota</taxon>
        <taxon>Hymenoptera</taxon>
        <taxon>Apocrita</taxon>
        <taxon>Ichneumonoidea</taxon>
        <taxon>Braconidae</taxon>
        <taxon>Microgastrinae</taxon>
        <taxon>Cotesia</taxon>
    </lineage>
</organism>
<dbReference type="SMART" id="SM00248">
    <property type="entry name" value="ANK"/>
    <property type="match status" value="5"/>
</dbReference>
<name>A0A8J2H9L9_COTCN</name>
<evidence type="ECO:0000313" key="4">
    <source>
        <dbReference type="EMBL" id="CAG5088633.1"/>
    </source>
</evidence>
<keyword evidence="1" id="KW-0677">Repeat</keyword>
<dbReference type="GO" id="GO:0005634">
    <property type="term" value="C:nucleus"/>
    <property type="evidence" value="ECO:0007669"/>
    <property type="project" value="TreeGrafter"/>
</dbReference>
<feature type="repeat" description="ANK" evidence="3">
    <location>
        <begin position="122"/>
        <end position="150"/>
    </location>
</feature>
<dbReference type="InterPro" id="IPR002110">
    <property type="entry name" value="Ankyrin_rpt"/>
</dbReference>
<dbReference type="Pfam" id="PF13637">
    <property type="entry name" value="Ank_4"/>
    <property type="match status" value="1"/>
</dbReference>
<dbReference type="EMBL" id="CAJNRD030001119">
    <property type="protein sequence ID" value="CAG5088633.1"/>
    <property type="molecule type" value="Genomic_DNA"/>
</dbReference>
<evidence type="ECO:0000256" key="2">
    <source>
        <dbReference type="ARBA" id="ARBA00023043"/>
    </source>
</evidence>
<protein>
    <submittedName>
        <fullName evidence="4">Similar to RF_0381: Putative ankyrin repeat protein RF_0381 (Rickettsia felis (Strain ATCC VR-1525 / URRWXCal2))</fullName>
    </submittedName>
</protein>
<feature type="repeat" description="ANK" evidence="3">
    <location>
        <begin position="185"/>
        <end position="217"/>
    </location>
</feature>
<feature type="repeat" description="ANK" evidence="3">
    <location>
        <begin position="254"/>
        <end position="287"/>
    </location>
</feature>
<dbReference type="Proteomes" id="UP000786811">
    <property type="component" value="Unassembled WGS sequence"/>
</dbReference>
<feature type="repeat" description="ANK" evidence="3">
    <location>
        <begin position="152"/>
        <end position="184"/>
    </location>
</feature>
<dbReference type="GO" id="GO:0000976">
    <property type="term" value="F:transcription cis-regulatory region binding"/>
    <property type="evidence" value="ECO:0007669"/>
    <property type="project" value="TreeGrafter"/>
</dbReference>
<evidence type="ECO:0000313" key="5">
    <source>
        <dbReference type="Proteomes" id="UP000786811"/>
    </source>
</evidence>
<proteinExistence type="predicted"/>
<dbReference type="InterPro" id="IPR036770">
    <property type="entry name" value="Ankyrin_rpt-contain_sf"/>
</dbReference>
<dbReference type="SUPFAM" id="SSF48403">
    <property type="entry name" value="Ankyrin repeat"/>
    <property type="match status" value="1"/>
</dbReference>
<evidence type="ECO:0000256" key="1">
    <source>
        <dbReference type="ARBA" id="ARBA00022737"/>
    </source>
</evidence>
<dbReference type="PANTHER" id="PTHR24193">
    <property type="entry name" value="ANKYRIN REPEAT PROTEIN"/>
    <property type="match status" value="1"/>
</dbReference>
<dbReference type="InterPro" id="IPR050663">
    <property type="entry name" value="Ankyrin-SOCS_Box"/>
</dbReference>
<evidence type="ECO:0000256" key="3">
    <source>
        <dbReference type="PROSITE-ProRule" id="PRU00023"/>
    </source>
</evidence>
<sequence length="470" mass="53699">MHLPPSKWLIYMDVPKLSSKAINVTVVKELLNQPKSIVDMPIFETDRGFLHYTTFLCMAVRNRDEKLIDYLIHRGANVNESSADKDETPVFIAAKNGDTKVFKKFYHLGAYIDSRPLWDLPPFLMAAHCGHFEIIKYLIQQGFDVNKTDPDYGTSLLHHAAASPNTELVEFLLDNNAEIDAKSVKGETPLVYAILHGRISTAKLLLARGAGIYSVRSSISESTLMHDVHNKQFYLKNLLSLDEPETDINILNKAGQTILHYKYSTGCRGENSYIILDAGVDVNARDSEGQLAINCIQTDGENTDRFVVKSHIIKLLLAGLTVCEGNRQAIKESLDENQQVIKFYQKDNVLKELEEMKVNKIGVSNITFFNALHMSFHYLAIRLKFAGLDQVISEKKLKTVYPFYGGMLFYKLSKVRRRIKYLEEVEKCVEGILWDLGLPSTFIRELWSYFNNIELNKLMMHKNDNFIRFL</sequence>
<comment type="caution">
    <text evidence="4">The sequence shown here is derived from an EMBL/GenBank/DDBJ whole genome shotgun (WGS) entry which is preliminary data.</text>
</comment>
<accession>A0A8J2H9L9</accession>